<sequence length="1024" mass="113985">MATEHARRSQWKNDLLPHIVDRLARETPEALYAEYPVSPSTYDEVLTYVGPNDFRYTVLVLAAVKVGYVLFLTSPRNSLAAHLKLFHQLNCTKLLYPEPKPASVSAILESHYMQHFAVPSVEDLLGIEYPVYPYDKKFEEAMSEPLMVIHTSGSTGFPKALIYSHEGVARNMNMLAKDPPEGLGFMDRLVQGKRVLNCFPPFHGACLASHLFAAIPFGTVMIAPLAGTIPTAQGIVDALHHTSAHVALIVPSIIHELNQDAALLDYCAQNLERCLYAGGDLPQAVGDKVASKLPLICQYRASEIGMTPQLLPKEMTPYDWKYVFFHPCLGTEFRDIADGNYELYVKHDPEKESEQPTFTVFPHLKEYGSRDLFKQHPTIPNLWSWSARADDIIVFLNGEKTNPNSMEQHIVARNPEVSAAIVVGTQRFQAALMIEAATTAQPQSIAGEATFIERIWPSIEEANRLAPAYTRVEKFMVLPLSSKKPVIRAGKGTIQRVATILQYSAELDRVYQNADINSDVDDFGITIRVQDIKSISQAVRAIVIEATGYTELDDHTNFFAIGLDSLHGLKITRMLRQRLRISDVAIATVYNHPSIAQLSNAILSLQISKQNLQTREKQARAQSLTSIFEEYRDCVHDISQPTTRVVKRPEKHFVVLTGSTGSLGGYLLEALLNDPSVDYIYCLDRKNDNRSPKIHRHNATILTSRQNHTRVTFLEVDLAQSNLGLDSEAYNSILESATLIIHNAWPVNFNLSLDAFRPQLTGLLNLFTFSASARYKPALFFISSISSVLGLRTPSRLTFEEVVTTTDAPFSNGFENPDFIARVGQIAGPVLQPGLWNPAEWLPSLVMSSIRINALPDSLGAGMSRVDWIPVDLLAEIIVDISLHHDGNLVCSGAEVLHLRNLKVTTWEALLPDVKSIIDSITSKNIAVVPAKSWLANIRQDFESTLKSKEGNEGEKVADEELETLLKANPAIKLLDFFSSSFPETEEVNVLALEKTLSRSEPLRSLGGVSSSWMQKWIAEWLLS</sequence>
<dbReference type="AlphaFoldDB" id="A0A194WWU6"/>
<dbReference type="InterPro" id="IPR051414">
    <property type="entry name" value="Adenylate-forming_Reductase"/>
</dbReference>
<dbReference type="OrthoDB" id="429813at2759"/>
<evidence type="ECO:0000313" key="4">
    <source>
        <dbReference type="EMBL" id="KUJ12451.1"/>
    </source>
</evidence>
<dbReference type="InterPro" id="IPR020806">
    <property type="entry name" value="PKS_PP-bd"/>
</dbReference>
<dbReference type="GeneID" id="28826801"/>
<keyword evidence="5" id="KW-1185">Reference proteome</keyword>
<feature type="domain" description="Carrier" evidence="3">
    <location>
        <begin position="530"/>
        <end position="606"/>
    </location>
</feature>
<dbReference type="Pfam" id="PF07993">
    <property type="entry name" value="NAD_binding_4"/>
    <property type="match status" value="1"/>
</dbReference>
<dbReference type="EMBL" id="KQ947424">
    <property type="protein sequence ID" value="KUJ12451.1"/>
    <property type="molecule type" value="Genomic_DNA"/>
</dbReference>
<dbReference type="InParanoid" id="A0A194WWU6"/>
<reference evidence="4 5" key="1">
    <citation type="submission" date="2015-10" db="EMBL/GenBank/DDBJ databases">
        <title>Full genome of DAOMC 229536 Phialocephala scopiformis, a fungal endophyte of spruce producing the potent anti-insectan compound rugulosin.</title>
        <authorList>
            <consortium name="DOE Joint Genome Institute"/>
            <person name="Walker A.K."/>
            <person name="Frasz S.L."/>
            <person name="Seifert K.A."/>
            <person name="Miller J.D."/>
            <person name="Mondo S.J."/>
            <person name="Labutti K."/>
            <person name="Lipzen A."/>
            <person name="Dockter R."/>
            <person name="Kennedy M."/>
            <person name="Grigoriev I.V."/>
            <person name="Spatafora J.W."/>
        </authorList>
    </citation>
    <scope>NUCLEOTIDE SEQUENCE [LARGE SCALE GENOMIC DNA]</scope>
    <source>
        <strain evidence="4 5">CBS 120377</strain>
    </source>
</reference>
<name>A0A194WWU6_MOLSC</name>
<evidence type="ECO:0000256" key="2">
    <source>
        <dbReference type="ARBA" id="ARBA00022553"/>
    </source>
</evidence>
<accession>A0A194WWU6</accession>
<dbReference type="InterPro" id="IPR006162">
    <property type="entry name" value="Ppantetheine_attach_site"/>
</dbReference>
<dbReference type="Proteomes" id="UP000070700">
    <property type="component" value="Unassembled WGS sequence"/>
</dbReference>
<dbReference type="Gene3D" id="3.40.50.720">
    <property type="entry name" value="NAD(P)-binding Rossmann-like Domain"/>
    <property type="match status" value="2"/>
</dbReference>
<dbReference type="GO" id="GO:0031177">
    <property type="term" value="F:phosphopantetheine binding"/>
    <property type="evidence" value="ECO:0007669"/>
    <property type="project" value="InterPro"/>
</dbReference>
<dbReference type="PROSITE" id="PS00012">
    <property type="entry name" value="PHOSPHOPANTETHEINE"/>
    <property type="match status" value="1"/>
</dbReference>
<dbReference type="PROSITE" id="PS50075">
    <property type="entry name" value="CARRIER"/>
    <property type="match status" value="1"/>
</dbReference>
<dbReference type="PANTHER" id="PTHR43439">
    <property type="entry name" value="PHENYLACETATE-COENZYME A LIGASE"/>
    <property type="match status" value="1"/>
</dbReference>
<dbReference type="Pfam" id="PF00501">
    <property type="entry name" value="AMP-binding"/>
    <property type="match status" value="1"/>
</dbReference>
<evidence type="ECO:0000313" key="5">
    <source>
        <dbReference type="Proteomes" id="UP000070700"/>
    </source>
</evidence>
<dbReference type="InterPro" id="IPR020845">
    <property type="entry name" value="AMP-binding_CS"/>
</dbReference>
<dbReference type="KEGG" id="psco:LY89DRAFT_699728"/>
<keyword evidence="1" id="KW-0596">Phosphopantetheine</keyword>
<dbReference type="InterPro" id="IPR036291">
    <property type="entry name" value="NAD(P)-bd_dom_sf"/>
</dbReference>
<dbReference type="SUPFAM" id="SSF51735">
    <property type="entry name" value="NAD(P)-binding Rossmann-fold domains"/>
    <property type="match status" value="1"/>
</dbReference>
<evidence type="ECO:0000256" key="1">
    <source>
        <dbReference type="ARBA" id="ARBA00022450"/>
    </source>
</evidence>
<dbReference type="STRING" id="149040.A0A194WWU6"/>
<dbReference type="Pfam" id="PF00550">
    <property type="entry name" value="PP-binding"/>
    <property type="match status" value="1"/>
</dbReference>
<dbReference type="Pfam" id="PF23562">
    <property type="entry name" value="AMP-binding_C_3"/>
    <property type="match status" value="1"/>
</dbReference>
<dbReference type="InterPro" id="IPR036736">
    <property type="entry name" value="ACP-like_sf"/>
</dbReference>
<dbReference type="SUPFAM" id="SSF47336">
    <property type="entry name" value="ACP-like"/>
    <property type="match status" value="1"/>
</dbReference>
<protein>
    <submittedName>
        <fullName evidence="4">NRPS-like enzyme</fullName>
    </submittedName>
</protein>
<evidence type="ECO:0000259" key="3">
    <source>
        <dbReference type="PROSITE" id="PS50075"/>
    </source>
</evidence>
<dbReference type="PROSITE" id="PS00455">
    <property type="entry name" value="AMP_BINDING"/>
    <property type="match status" value="1"/>
</dbReference>
<dbReference type="Gene3D" id="1.10.1200.10">
    <property type="entry name" value="ACP-like"/>
    <property type="match status" value="1"/>
</dbReference>
<dbReference type="InterPro" id="IPR009081">
    <property type="entry name" value="PP-bd_ACP"/>
</dbReference>
<dbReference type="InterPro" id="IPR013120">
    <property type="entry name" value="FAR_NAD-bd"/>
</dbReference>
<dbReference type="RefSeq" id="XP_018066806.1">
    <property type="nucleotide sequence ID" value="XM_018217075.1"/>
</dbReference>
<gene>
    <name evidence="4" type="ORF">LY89DRAFT_699728</name>
</gene>
<dbReference type="SUPFAM" id="SSF56801">
    <property type="entry name" value="Acetyl-CoA synthetase-like"/>
    <property type="match status" value="1"/>
</dbReference>
<dbReference type="PANTHER" id="PTHR43439:SF2">
    <property type="entry name" value="ENZYME, PUTATIVE (JCVI)-RELATED"/>
    <property type="match status" value="1"/>
</dbReference>
<organism evidence="4 5">
    <name type="scientific">Mollisia scopiformis</name>
    <name type="common">Conifer needle endophyte fungus</name>
    <name type="synonym">Phialocephala scopiformis</name>
    <dbReference type="NCBI Taxonomy" id="149040"/>
    <lineage>
        <taxon>Eukaryota</taxon>
        <taxon>Fungi</taxon>
        <taxon>Dikarya</taxon>
        <taxon>Ascomycota</taxon>
        <taxon>Pezizomycotina</taxon>
        <taxon>Leotiomycetes</taxon>
        <taxon>Helotiales</taxon>
        <taxon>Mollisiaceae</taxon>
        <taxon>Mollisia</taxon>
    </lineage>
</organism>
<dbReference type="InterPro" id="IPR042099">
    <property type="entry name" value="ANL_N_sf"/>
</dbReference>
<dbReference type="Gene3D" id="3.40.50.12780">
    <property type="entry name" value="N-terminal domain of ligase-like"/>
    <property type="match status" value="1"/>
</dbReference>
<keyword evidence="2" id="KW-0597">Phosphoprotein</keyword>
<dbReference type="SMART" id="SM00823">
    <property type="entry name" value="PKS_PP"/>
    <property type="match status" value="1"/>
</dbReference>
<dbReference type="InterPro" id="IPR000873">
    <property type="entry name" value="AMP-dep_synth/lig_dom"/>
</dbReference>
<proteinExistence type="predicted"/>